<reference evidence="7 8" key="1">
    <citation type="submission" date="2024-08" db="EMBL/GenBank/DDBJ databases">
        <authorList>
            <person name="Cucini C."/>
            <person name="Frati F."/>
        </authorList>
    </citation>
    <scope>NUCLEOTIDE SEQUENCE [LARGE SCALE GENOMIC DNA]</scope>
</reference>
<proteinExistence type="inferred from homology"/>
<feature type="signal peptide" evidence="6">
    <location>
        <begin position="1"/>
        <end position="23"/>
    </location>
</feature>
<dbReference type="Gene3D" id="3.40.50.2000">
    <property type="entry name" value="Glycogen Phosphorylase B"/>
    <property type="match status" value="1"/>
</dbReference>
<evidence type="ECO:0000256" key="2">
    <source>
        <dbReference type="ARBA" id="ARBA00022676"/>
    </source>
</evidence>
<keyword evidence="3 4" id="KW-0808">Transferase</keyword>
<organism evidence="7 8">
    <name type="scientific">Orchesella dallaii</name>
    <dbReference type="NCBI Taxonomy" id="48710"/>
    <lineage>
        <taxon>Eukaryota</taxon>
        <taxon>Metazoa</taxon>
        <taxon>Ecdysozoa</taxon>
        <taxon>Arthropoda</taxon>
        <taxon>Hexapoda</taxon>
        <taxon>Collembola</taxon>
        <taxon>Entomobryomorpha</taxon>
        <taxon>Entomobryoidea</taxon>
        <taxon>Orchesellidae</taxon>
        <taxon>Orchesellinae</taxon>
        <taxon>Orchesella</taxon>
    </lineage>
</organism>
<name>A0ABP1QCJ2_9HEXA</name>
<keyword evidence="5" id="KW-0812">Transmembrane</keyword>
<dbReference type="InterPro" id="IPR002213">
    <property type="entry name" value="UDP_glucos_trans"/>
</dbReference>
<dbReference type="InterPro" id="IPR050271">
    <property type="entry name" value="UDP-glycosyltransferase"/>
</dbReference>
<evidence type="ECO:0000256" key="3">
    <source>
        <dbReference type="ARBA" id="ARBA00022679"/>
    </source>
</evidence>
<dbReference type="CDD" id="cd03784">
    <property type="entry name" value="GT1_Gtf-like"/>
    <property type="match status" value="1"/>
</dbReference>
<evidence type="ECO:0000256" key="4">
    <source>
        <dbReference type="RuleBase" id="RU003718"/>
    </source>
</evidence>
<evidence type="ECO:0000313" key="7">
    <source>
        <dbReference type="EMBL" id="CAL8094095.1"/>
    </source>
</evidence>
<keyword evidence="2 4" id="KW-0328">Glycosyltransferase</keyword>
<dbReference type="Proteomes" id="UP001642540">
    <property type="component" value="Unassembled WGS sequence"/>
</dbReference>
<keyword evidence="5" id="KW-1133">Transmembrane helix</keyword>
<keyword evidence="5" id="KW-0472">Membrane</keyword>
<dbReference type="InterPro" id="IPR035595">
    <property type="entry name" value="UDP_glycos_trans_CS"/>
</dbReference>
<dbReference type="PROSITE" id="PS00375">
    <property type="entry name" value="UDPGT"/>
    <property type="match status" value="1"/>
</dbReference>
<protein>
    <recommendedName>
        <fullName evidence="9">UDP-glucuronosyltransferase</fullName>
    </recommendedName>
</protein>
<evidence type="ECO:0008006" key="9">
    <source>
        <dbReference type="Google" id="ProtNLM"/>
    </source>
</evidence>
<evidence type="ECO:0000256" key="1">
    <source>
        <dbReference type="ARBA" id="ARBA00009995"/>
    </source>
</evidence>
<comment type="caution">
    <text evidence="7">The sequence shown here is derived from an EMBL/GenBank/DDBJ whole genome shotgun (WGS) entry which is preliminary data.</text>
</comment>
<evidence type="ECO:0000256" key="6">
    <source>
        <dbReference type="SAM" id="SignalP"/>
    </source>
</evidence>
<feature type="transmembrane region" description="Helical" evidence="5">
    <location>
        <begin position="504"/>
        <end position="523"/>
    </location>
</feature>
<comment type="similarity">
    <text evidence="1 4">Belongs to the UDP-glycosyltransferase family.</text>
</comment>
<feature type="chain" id="PRO_5046100595" description="UDP-glucuronosyltransferase" evidence="6">
    <location>
        <begin position="24"/>
        <end position="543"/>
    </location>
</feature>
<accession>A0ABP1QCJ2</accession>
<dbReference type="PANTHER" id="PTHR48043">
    <property type="entry name" value="EG:EG0003.4 PROTEIN-RELATED"/>
    <property type="match status" value="1"/>
</dbReference>
<dbReference type="PANTHER" id="PTHR48043:SF159">
    <property type="entry name" value="EG:EG0003.4 PROTEIN-RELATED"/>
    <property type="match status" value="1"/>
</dbReference>
<evidence type="ECO:0000313" key="8">
    <source>
        <dbReference type="Proteomes" id="UP001642540"/>
    </source>
</evidence>
<gene>
    <name evidence="7" type="ORF">ODALV1_LOCUS8695</name>
</gene>
<dbReference type="SUPFAM" id="SSF53756">
    <property type="entry name" value="UDP-Glycosyltransferase/glycogen phosphorylase"/>
    <property type="match status" value="1"/>
</dbReference>
<sequence length="543" mass="62127">MERHSVKLIWCLLLFIFSNYVLLSATAAGTPASGKSSSSKVQISEKKSILFLLPLSSKSHKHVFEPLIRGLADKGHEIIVIAATKSSNMPPNVREIVVVKDEEIFDDWTDPLENRKKGKFGSLFMDLNFAIRVCDKVYTSPEIQDLMKTHKNKFDLAFVDLILNQCFYGMLTYFEAPFISLATLPPWNVISQQLGTHLPPSFVPLPFFTLPEKMNFLQRVRNNLFDWIVPYILRHFYTSKLEAVYQKHLGSHYPTAEEIEANASMMLTNSHFSLNPKMPLLPDIVEVGGMHLRESKPLPKELETFFSDAKDGIILFSLGSIVRAKNMPEETRKTFLRVFAKLKQKVIWKWETDSMPDTPPNVKISKWLPQQDILAHPNIKLFMTHGGLLSVQEAVYHGVPLLGLPVFGDQDINIAQAENSGFALSQEILEVNEDELLAKINRLLTENQFRDKIKQLSKVMRDQPQSPLERSLFWSEYVMRHKGASHLRSPARDLNWIQYHSLDVVAFVLFIVSTTVLLIFCAIRKLCCSSKKISEKDRKKKQK</sequence>
<keyword evidence="8" id="KW-1185">Reference proteome</keyword>
<keyword evidence="6" id="KW-0732">Signal</keyword>
<dbReference type="EMBL" id="CAXLJM020000026">
    <property type="protein sequence ID" value="CAL8094095.1"/>
    <property type="molecule type" value="Genomic_DNA"/>
</dbReference>
<evidence type="ECO:0000256" key="5">
    <source>
        <dbReference type="SAM" id="Phobius"/>
    </source>
</evidence>
<dbReference type="Pfam" id="PF00201">
    <property type="entry name" value="UDPGT"/>
    <property type="match status" value="1"/>
</dbReference>